<proteinExistence type="evidence at transcript level"/>
<dbReference type="AlphaFoldDB" id="Q6ZUA0"/>
<name>Q6ZUA0_HUMAN</name>
<dbReference type="EMBL" id="AK125867">
    <property type="protein sequence ID" value="BAC86326.1"/>
    <property type="molecule type" value="mRNA"/>
</dbReference>
<evidence type="ECO:0000313" key="1">
    <source>
        <dbReference type="EMBL" id="BAC86326.1"/>
    </source>
</evidence>
<accession>Q6ZUA0</accession>
<protein>
    <submittedName>
        <fullName evidence="1">cDNA FLJ43879 fis, clone TESTI4008993</fullName>
    </submittedName>
</protein>
<reference evidence="1" key="1">
    <citation type="submission" date="2003-07" db="EMBL/GenBank/DDBJ databases">
        <title>NEDO human cDNA sequencing project.</title>
        <authorList>
            <person name="Ota T."/>
            <person name="Nakagawa S."/>
            <person name="Senoh A."/>
            <person name="Mizuguchi H."/>
            <person name="Inagaki H."/>
            <person name="Sugiyama T."/>
            <person name="Irie R."/>
            <person name="Otsuki T."/>
            <person name="Sato H."/>
            <person name="Wakamatsu A."/>
            <person name="Ishii S."/>
            <person name="Yamamoto J."/>
            <person name="Isono Y."/>
            <person name="Kawai-Hio Y."/>
            <person name="Saito K."/>
            <person name="Nishikawa T."/>
            <person name="Kimura K."/>
            <person name="Yamashita H."/>
            <person name="Matsuo K."/>
            <person name="Nakamura Y."/>
            <person name="Sekine M."/>
            <person name="Kikuchi H."/>
            <person name="Kanda K."/>
            <person name="Wagatsuma M."/>
            <person name="Murakawa K."/>
            <person name="Kanehori K."/>
            <person name="Takahashi-Fujii A."/>
            <person name="Oshima A."/>
            <person name="Sugiyama A."/>
            <person name="Kawakami B."/>
            <person name="Suzuki Y."/>
            <person name="Sugano S."/>
            <person name="Nagahari K."/>
            <person name="Masuho Y."/>
            <person name="Nagai K."/>
            <person name="Isogai T."/>
        </authorList>
    </citation>
    <scope>NUCLEOTIDE SEQUENCE</scope>
    <source>
        <tissue evidence="1">Testis</tissue>
    </source>
</reference>
<sequence length="274" mass="30106">MTRAVNLSCETTEGETTFSKNRAQTVPVSLSPNCSMAWSAANVSAALKGKALLWSQHAELASTPLRAAPHQHWLGLNLSSLAPRCKPWNANPKGQTPRGSQVPGADTFLALAVMAQMEAKTTPLSTGRLVLLPREQEPRHRLCTEFSIYFSQGGYAKAVCLSLSGSHLQPVPVDSVGSTVMLGKDPNTRTKHVDSCQCQNGRKQGKGSWLRPFANRVQRCRHLEPARSYQTGSHLCLQRLLSQRQDRGAWLCQVSFWDEPILLSQVGHDGEARR</sequence>
<organism evidence="1">
    <name type="scientific">Homo sapiens</name>
    <name type="common">Human</name>
    <dbReference type="NCBI Taxonomy" id="9606"/>
    <lineage>
        <taxon>Eukaryota</taxon>
        <taxon>Metazoa</taxon>
        <taxon>Chordata</taxon>
        <taxon>Craniata</taxon>
        <taxon>Vertebrata</taxon>
        <taxon>Euteleostomi</taxon>
        <taxon>Mammalia</taxon>
        <taxon>Eutheria</taxon>
        <taxon>Euarchontoglires</taxon>
        <taxon>Primates</taxon>
        <taxon>Haplorrhini</taxon>
        <taxon>Catarrhini</taxon>
        <taxon>Hominidae</taxon>
        <taxon>Homo</taxon>
    </lineage>
</organism>